<dbReference type="Pfam" id="PF05954">
    <property type="entry name" value="Phage_GPD"/>
    <property type="match status" value="1"/>
</dbReference>
<comment type="similarity">
    <text evidence="1">Belongs to the VgrG protein family.</text>
</comment>
<dbReference type="Proteomes" id="UP000317093">
    <property type="component" value="Chromosome"/>
</dbReference>
<feature type="domain" description="Gp5/Type VI secretion system Vgr protein OB-fold" evidence="2">
    <location>
        <begin position="404"/>
        <end position="469"/>
    </location>
</feature>
<gene>
    <name evidence="3" type="ORF">Pan216_07430</name>
</gene>
<dbReference type="SUPFAM" id="SSF69255">
    <property type="entry name" value="gp5 N-terminal domain-like"/>
    <property type="match status" value="1"/>
</dbReference>
<evidence type="ECO:0000313" key="4">
    <source>
        <dbReference type="Proteomes" id="UP000317093"/>
    </source>
</evidence>
<dbReference type="SUPFAM" id="SSF69349">
    <property type="entry name" value="Phage fibre proteins"/>
    <property type="match status" value="1"/>
</dbReference>
<reference evidence="3 4" key="1">
    <citation type="submission" date="2019-02" db="EMBL/GenBank/DDBJ databases">
        <title>Deep-cultivation of Planctomycetes and their phenomic and genomic characterization uncovers novel biology.</title>
        <authorList>
            <person name="Wiegand S."/>
            <person name="Jogler M."/>
            <person name="Boedeker C."/>
            <person name="Pinto D."/>
            <person name="Vollmers J."/>
            <person name="Rivas-Marin E."/>
            <person name="Kohn T."/>
            <person name="Peeters S.H."/>
            <person name="Heuer A."/>
            <person name="Rast P."/>
            <person name="Oberbeckmann S."/>
            <person name="Bunk B."/>
            <person name="Jeske O."/>
            <person name="Meyerdierks A."/>
            <person name="Storesund J.E."/>
            <person name="Kallscheuer N."/>
            <person name="Luecker S."/>
            <person name="Lage O.M."/>
            <person name="Pohl T."/>
            <person name="Merkel B.J."/>
            <person name="Hornburger P."/>
            <person name="Mueller R.-W."/>
            <person name="Bruemmer F."/>
            <person name="Labrenz M."/>
            <person name="Spormann A.M."/>
            <person name="Op den Camp H."/>
            <person name="Overmann J."/>
            <person name="Amann R."/>
            <person name="Jetten M.S.M."/>
            <person name="Mascher T."/>
            <person name="Medema M.H."/>
            <person name="Devos D.P."/>
            <person name="Kaster A.-K."/>
            <person name="Ovreas L."/>
            <person name="Rohde M."/>
            <person name="Galperin M.Y."/>
            <person name="Jogler C."/>
        </authorList>
    </citation>
    <scope>NUCLEOTIDE SEQUENCE [LARGE SCALE GENOMIC DNA]</scope>
    <source>
        <strain evidence="3 4">Pan216</strain>
    </source>
</reference>
<evidence type="ECO:0000259" key="2">
    <source>
        <dbReference type="Pfam" id="PF04717"/>
    </source>
</evidence>
<dbReference type="InterPro" id="IPR017847">
    <property type="entry name" value="T6SS_RhsGE_Vgr_subset"/>
</dbReference>
<dbReference type="Pfam" id="PF04717">
    <property type="entry name" value="Phage_base_V"/>
    <property type="match status" value="1"/>
</dbReference>
<evidence type="ECO:0000256" key="1">
    <source>
        <dbReference type="ARBA" id="ARBA00005558"/>
    </source>
</evidence>
<name>A0A518AZ02_9BACT</name>
<dbReference type="AlphaFoldDB" id="A0A518AZ02"/>
<keyword evidence="4" id="KW-1185">Reference proteome</keyword>
<dbReference type="NCBIfam" id="TIGR03361">
    <property type="entry name" value="VI_Rhs_Vgr"/>
    <property type="match status" value="1"/>
</dbReference>
<dbReference type="Gene3D" id="2.40.50.230">
    <property type="entry name" value="Gp5 N-terminal domain"/>
    <property type="match status" value="1"/>
</dbReference>
<evidence type="ECO:0000313" key="3">
    <source>
        <dbReference type="EMBL" id="QDU59910.1"/>
    </source>
</evidence>
<sequence>MDETINVHLSLKTPLDELGPEIHGFEGIEAVSELFQYRLFLHTPIGRDLSFSDLLGRDVTVSLRVDQQPERHLHGIFTELIRAGSDPMYRYYEAILVPKASLLQHQVGYRIVSDSDLKGILGAYLQGVPHRVHFHETHQRHDYTVKYGESSWNHLARLVEEEGCYFTFDHDDGGTIVFADDSRHAATIEHRDQLPSSVQGVEPHVRNWRTRQSMVAWKYHLDDYHDEAPNADLAQSEQQSSPITFGSREVRYDLPLLANCEVDEWESFAHRFRKIDRNGQHDPSGLDGMTPEKERLARVRLEQQTLGAFGAEGTSNYSWLMPGRILTLGDAGPDSGDYFITRIEHGVRISLHGSDYWEATPYTCRFEAIPKDVRYRTPRRTARRWAESLETATVVTDHGEEVTTNDLACVKARFPWDRDQGKKSCWMRTKQSLAGAGYGEVFLPRKDHEVVVMYEEGDPERPVVLGSLYNAKNPPPEAPSTHRHLQGYWSRSLGGGPENMSKFTIDHRLGQEEVTVHAERDAHFLTENDYQIVTGRNLDISVGYALLDGNTDGSGVGGDGGSTGGNLTQTSSGNWTETRFGKVVQHVAGDVQITVKGYVYVNAIDLAGHSYSAVWCMLSPTVLVAPSFSRTTGVFDVRLVAPISHFDVDMGLFDGQLHAVTVELNKGFYQRNYSNLAMRSSLIETDSKISWVDAVGVQTMFCLRALGRSAVRTKNTVARYLSCGCSNSVGTRMST</sequence>
<dbReference type="Gene3D" id="3.55.50.10">
    <property type="entry name" value="Baseplate protein-like domains"/>
    <property type="match status" value="1"/>
</dbReference>
<dbReference type="InterPro" id="IPR006533">
    <property type="entry name" value="T6SS_Vgr_RhsGE"/>
</dbReference>
<dbReference type="InterPro" id="IPR037026">
    <property type="entry name" value="Vgr_OB-fold_dom_sf"/>
</dbReference>
<dbReference type="RefSeq" id="WP_419193217.1">
    <property type="nucleotide sequence ID" value="NZ_CP036279.1"/>
</dbReference>
<dbReference type="NCBIfam" id="TIGR01646">
    <property type="entry name" value="vgr_GE"/>
    <property type="match status" value="1"/>
</dbReference>
<dbReference type="Gene3D" id="4.10.220.110">
    <property type="match status" value="1"/>
</dbReference>
<protein>
    <submittedName>
        <fullName evidence="3">Phage-related baseplate assembly protein</fullName>
    </submittedName>
</protein>
<dbReference type="InterPro" id="IPR006531">
    <property type="entry name" value="Gp5/Vgr_OB"/>
</dbReference>
<organism evidence="3 4">
    <name type="scientific">Kolteria novifilia</name>
    <dbReference type="NCBI Taxonomy" id="2527975"/>
    <lineage>
        <taxon>Bacteria</taxon>
        <taxon>Pseudomonadati</taxon>
        <taxon>Planctomycetota</taxon>
        <taxon>Planctomycetia</taxon>
        <taxon>Kolteriales</taxon>
        <taxon>Kolteriaceae</taxon>
        <taxon>Kolteria</taxon>
    </lineage>
</organism>
<dbReference type="EMBL" id="CP036279">
    <property type="protein sequence ID" value="QDU59910.1"/>
    <property type="molecule type" value="Genomic_DNA"/>
</dbReference>
<accession>A0A518AZ02</accession>
<dbReference type="SUPFAM" id="SSF69279">
    <property type="entry name" value="Phage tail proteins"/>
    <property type="match status" value="2"/>
</dbReference>
<proteinExistence type="inferred from homology"/>
<dbReference type="Gene3D" id="2.30.110.50">
    <property type="match status" value="1"/>
</dbReference>
<dbReference type="KEGG" id="knv:Pan216_07430"/>